<evidence type="ECO:0000313" key="2">
    <source>
        <dbReference type="Proteomes" id="UP000193498"/>
    </source>
</evidence>
<proteinExistence type="predicted"/>
<protein>
    <submittedName>
        <fullName evidence="1">Uncharacterized protein</fullName>
    </submittedName>
</protein>
<dbReference type="AlphaFoldDB" id="A0A1Y1YN13"/>
<dbReference type="EMBL" id="MCFE01000101">
    <property type="protein sequence ID" value="ORX99156.1"/>
    <property type="molecule type" value="Genomic_DNA"/>
</dbReference>
<accession>A0A1Y1YN13</accession>
<dbReference type="Proteomes" id="UP000193498">
    <property type="component" value="Unassembled WGS sequence"/>
</dbReference>
<keyword evidence="2" id="KW-1185">Reference proteome</keyword>
<dbReference type="InParanoid" id="A0A1Y1YN13"/>
<reference evidence="1 2" key="1">
    <citation type="submission" date="2016-07" db="EMBL/GenBank/DDBJ databases">
        <title>Pervasive Adenine N6-methylation of Active Genes in Fungi.</title>
        <authorList>
            <consortium name="DOE Joint Genome Institute"/>
            <person name="Mondo S.J."/>
            <person name="Dannebaum R.O."/>
            <person name="Kuo R.C."/>
            <person name="Labutti K."/>
            <person name="Haridas S."/>
            <person name="Kuo A."/>
            <person name="Salamov A."/>
            <person name="Ahrendt S.R."/>
            <person name="Lipzen A."/>
            <person name="Sullivan W."/>
            <person name="Andreopoulos W.B."/>
            <person name="Clum A."/>
            <person name="Lindquist E."/>
            <person name="Daum C."/>
            <person name="Ramamoorthy G.K."/>
            <person name="Gryganskyi A."/>
            <person name="Culley D."/>
            <person name="Magnuson J.K."/>
            <person name="James T.Y."/>
            <person name="O'Malley M.A."/>
            <person name="Stajich J.E."/>
            <person name="Spatafora J.W."/>
            <person name="Visel A."/>
            <person name="Grigoriev I.V."/>
        </authorList>
    </citation>
    <scope>NUCLEOTIDE SEQUENCE [LARGE SCALE GENOMIC DNA]</scope>
    <source>
        <strain evidence="1 2">CBS 931.73</strain>
    </source>
</reference>
<evidence type="ECO:0000313" key="1">
    <source>
        <dbReference type="EMBL" id="ORX99156.1"/>
    </source>
</evidence>
<sequence length="87" mass="10662">MEYKKIAVKKFPRLPNRKTPEARYWRKFKVTWRFPWCWRADVWDRFGILPRPTCFALVNCFPFCLVAHPYQRVRFGHLHQLFACSSL</sequence>
<gene>
    <name evidence="1" type="ORF">K493DRAFT_1624</name>
</gene>
<comment type="caution">
    <text evidence="1">The sequence shown here is derived from an EMBL/GenBank/DDBJ whole genome shotgun (WGS) entry which is preliminary data.</text>
</comment>
<name>A0A1Y1YN13_9FUNG</name>
<organism evidence="1 2">
    <name type="scientific">Basidiobolus meristosporus CBS 931.73</name>
    <dbReference type="NCBI Taxonomy" id="1314790"/>
    <lineage>
        <taxon>Eukaryota</taxon>
        <taxon>Fungi</taxon>
        <taxon>Fungi incertae sedis</taxon>
        <taxon>Zoopagomycota</taxon>
        <taxon>Entomophthoromycotina</taxon>
        <taxon>Basidiobolomycetes</taxon>
        <taxon>Basidiobolales</taxon>
        <taxon>Basidiobolaceae</taxon>
        <taxon>Basidiobolus</taxon>
    </lineage>
</organism>